<dbReference type="InterPro" id="IPR014710">
    <property type="entry name" value="RmlC-like_jellyroll"/>
</dbReference>
<dbReference type="EMBL" id="VCIW01000006">
    <property type="protein sequence ID" value="TLS52089.1"/>
    <property type="molecule type" value="Genomic_DNA"/>
</dbReference>
<evidence type="ECO:0000259" key="1">
    <source>
        <dbReference type="Pfam" id="PF07883"/>
    </source>
</evidence>
<dbReference type="InterPro" id="IPR013096">
    <property type="entry name" value="Cupin_2"/>
</dbReference>
<dbReference type="InterPro" id="IPR052538">
    <property type="entry name" value="Flavonoid_dioxygenase-like"/>
</dbReference>
<gene>
    <name evidence="2" type="ORF">FE782_12055</name>
</gene>
<dbReference type="PANTHER" id="PTHR43346">
    <property type="entry name" value="LIGAND BINDING DOMAIN PROTEIN, PUTATIVE (AFU_ORTHOLOGUE AFUA_6G14370)-RELATED"/>
    <property type="match status" value="1"/>
</dbReference>
<dbReference type="OrthoDB" id="9797047at2"/>
<dbReference type="Proteomes" id="UP000309676">
    <property type="component" value="Unassembled WGS sequence"/>
</dbReference>
<dbReference type="InterPro" id="IPR011051">
    <property type="entry name" value="RmlC_Cupin_sf"/>
</dbReference>
<reference evidence="2 3" key="1">
    <citation type="submission" date="2019-05" db="EMBL/GenBank/DDBJ databases">
        <authorList>
            <person name="Narsing Rao M.P."/>
            <person name="Li W.J."/>
        </authorList>
    </citation>
    <scope>NUCLEOTIDE SEQUENCE [LARGE SCALE GENOMIC DNA]</scope>
    <source>
        <strain evidence="2 3">SYSU_K30003</strain>
    </source>
</reference>
<protein>
    <submittedName>
        <fullName evidence="2">Cupin domain-containing protein</fullName>
    </submittedName>
</protein>
<dbReference type="CDD" id="cd06987">
    <property type="entry name" value="cupin_MAE_RS03005"/>
    <property type="match status" value="1"/>
</dbReference>
<dbReference type="AlphaFoldDB" id="A0A5R9GAK0"/>
<sequence length="144" mass="15546">MTMKEMTAGTFETCAVHKISASDTNKFVLLCDGSQAGFVSVVEIFEPGGQTPPNIHKEAQEYFYVLYGEGVAIVDEARVPLKQGSFMVVPPQSTHQVLNTGASRLYTLTTMVPDEDFSDLIKAGPKAELDEEDKRVLSGAIAGS</sequence>
<dbReference type="Gene3D" id="2.60.120.10">
    <property type="entry name" value="Jelly Rolls"/>
    <property type="match status" value="1"/>
</dbReference>
<feature type="domain" description="Cupin type-2" evidence="1">
    <location>
        <begin position="42"/>
        <end position="106"/>
    </location>
</feature>
<evidence type="ECO:0000313" key="2">
    <source>
        <dbReference type="EMBL" id="TLS52089.1"/>
    </source>
</evidence>
<organism evidence="2 3">
    <name type="scientific">Paenibacillus antri</name>
    <dbReference type="NCBI Taxonomy" id="2582848"/>
    <lineage>
        <taxon>Bacteria</taxon>
        <taxon>Bacillati</taxon>
        <taxon>Bacillota</taxon>
        <taxon>Bacilli</taxon>
        <taxon>Bacillales</taxon>
        <taxon>Paenibacillaceae</taxon>
        <taxon>Paenibacillus</taxon>
    </lineage>
</organism>
<dbReference type="SUPFAM" id="SSF51182">
    <property type="entry name" value="RmlC-like cupins"/>
    <property type="match status" value="1"/>
</dbReference>
<comment type="caution">
    <text evidence="2">The sequence shown here is derived from an EMBL/GenBank/DDBJ whole genome shotgun (WGS) entry which is preliminary data.</text>
</comment>
<name>A0A5R9GAK0_9BACL</name>
<keyword evidence="3" id="KW-1185">Reference proteome</keyword>
<dbReference type="Pfam" id="PF07883">
    <property type="entry name" value="Cupin_2"/>
    <property type="match status" value="1"/>
</dbReference>
<dbReference type="PANTHER" id="PTHR43346:SF1">
    <property type="entry name" value="QUERCETIN 2,3-DIOXYGENASE-RELATED"/>
    <property type="match status" value="1"/>
</dbReference>
<accession>A0A5R9GAK0</accession>
<evidence type="ECO:0000313" key="3">
    <source>
        <dbReference type="Proteomes" id="UP000309676"/>
    </source>
</evidence>
<proteinExistence type="predicted"/>